<feature type="compositionally biased region" description="Basic and acidic residues" evidence="9">
    <location>
        <begin position="199"/>
        <end position="209"/>
    </location>
</feature>
<evidence type="ECO:0000256" key="3">
    <source>
        <dbReference type="ARBA" id="ARBA00022934"/>
    </source>
</evidence>
<evidence type="ECO:0000256" key="4">
    <source>
        <dbReference type="ARBA" id="ARBA00022980"/>
    </source>
</evidence>
<dbReference type="OrthoDB" id="5407653at2759"/>
<evidence type="ECO:0000259" key="10">
    <source>
        <dbReference type="SMART" id="SM01416"/>
    </source>
</evidence>
<dbReference type="InterPro" id="IPR015972">
    <property type="entry name" value="Ribosomal_eL19_dom1"/>
</dbReference>
<comment type="subunit">
    <text evidence="2">Component of the large ribosomal subunit.</text>
</comment>
<dbReference type="Proteomes" id="UP000092124">
    <property type="component" value="Unassembled WGS sequence"/>
</dbReference>
<dbReference type="InterPro" id="IPR035970">
    <property type="entry name" value="60S_ribosomal_eL19_sf"/>
</dbReference>
<dbReference type="AlphaFoldDB" id="A0A1A6GQA4"/>
<dbReference type="InterPro" id="IPR000196">
    <property type="entry name" value="Ribosomal_eL19_dom"/>
</dbReference>
<dbReference type="FunFam" id="1.10.1650.10:FF:000001">
    <property type="entry name" value="Ribosomal protein L19"/>
    <property type="match status" value="1"/>
</dbReference>
<organism evidence="11 12">
    <name type="scientific">Neotoma lepida</name>
    <name type="common">Desert woodrat</name>
    <dbReference type="NCBI Taxonomy" id="56216"/>
    <lineage>
        <taxon>Eukaryota</taxon>
        <taxon>Metazoa</taxon>
        <taxon>Chordata</taxon>
        <taxon>Craniata</taxon>
        <taxon>Vertebrata</taxon>
        <taxon>Euteleostomi</taxon>
        <taxon>Mammalia</taxon>
        <taxon>Eutheria</taxon>
        <taxon>Euarchontoglires</taxon>
        <taxon>Glires</taxon>
        <taxon>Rodentia</taxon>
        <taxon>Myomorpha</taxon>
        <taxon>Muroidea</taxon>
        <taxon>Cricetidae</taxon>
        <taxon>Neotominae</taxon>
        <taxon>Neotoma</taxon>
    </lineage>
</organism>
<dbReference type="GO" id="GO:0022625">
    <property type="term" value="C:cytosolic large ribosomal subunit"/>
    <property type="evidence" value="ECO:0007669"/>
    <property type="project" value="InterPro"/>
</dbReference>
<comment type="function">
    <text evidence="6">Component of the large ribosomal subunit. The ribosome is a large ribonucleoprotein complex responsible for the synthesis of proteins in the cell.</text>
</comment>
<comment type="caution">
    <text evidence="11">The sequence shown here is derived from an EMBL/GenBank/DDBJ whole genome shotgun (WGS) entry which is preliminary data.</text>
</comment>
<evidence type="ECO:0000256" key="9">
    <source>
        <dbReference type="SAM" id="MobiDB-lite"/>
    </source>
</evidence>
<protein>
    <recommendedName>
        <fullName evidence="7">Large ribosomal subunit protein eL19</fullName>
    </recommendedName>
    <alternativeName>
        <fullName evidence="8">60S ribosomal protein L19</fullName>
    </alternativeName>
</protein>
<evidence type="ECO:0000256" key="5">
    <source>
        <dbReference type="ARBA" id="ARBA00023274"/>
    </source>
</evidence>
<gene>
    <name evidence="11" type="ORF">A6R68_02970</name>
</gene>
<feature type="domain" description="Large ribosomal subunit protein eL19" evidence="10">
    <location>
        <begin position="93"/>
        <end position="204"/>
    </location>
</feature>
<dbReference type="Pfam" id="PF01280">
    <property type="entry name" value="Ribosomal_L19e"/>
    <property type="match status" value="1"/>
</dbReference>
<comment type="similarity">
    <text evidence="1">Belongs to the eukaryotic ribosomal protein eL19 family.</text>
</comment>
<dbReference type="GO" id="GO:0003723">
    <property type="term" value="F:RNA binding"/>
    <property type="evidence" value="ECO:0007669"/>
    <property type="project" value="InterPro"/>
</dbReference>
<dbReference type="Gene3D" id="1.10.1650.10">
    <property type="match status" value="1"/>
</dbReference>
<evidence type="ECO:0000256" key="2">
    <source>
        <dbReference type="ARBA" id="ARBA00011133"/>
    </source>
</evidence>
<evidence type="ECO:0000313" key="12">
    <source>
        <dbReference type="Proteomes" id="UP000092124"/>
    </source>
</evidence>
<reference evidence="11 12" key="1">
    <citation type="submission" date="2016-06" db="EMBL/GenBank/DDBJ databases">
        <title>The Draft Genome Sequence and Annotation of the Desert Woodrat Neotoma lepida.</title>
        <authorList>
            <person name="Campbell M."/>
            <person name="Oakeson K.F."/>
            <person name="Yandell M."/>
            <person name="Halpert J.R."/>
            <person name="Dearing D."/>
        </authorList>
    </citation>
    <scope>NUCLEOTIDE SEQUENCE [LARGE SCALE GENOMIC DNA]</scope>
    <source>
        <strain evidence="11">417</strain>
        <tissue evidence="11">Liver</tissue>
    </source>
</reference>
<evidence type="ECO:0000256" key="8">
    <source>
        <dbReference type="ARBA" id="ARBA00035324"/>
    </source>
</evidence>
<dbReference type="STRING" id="56216.A0A1A6GQA4"/>
<dbReference type="SMART" id="SM01416">
    <property type="entry name" value="Ribosomal_L19e"/>
    <property type="match status" value="1"/>
</dbReference>
<dbReference type="EMBL" id="LZPO01075912">
    <property type="protein sequence ID" value="OBS68488.1"/>
    <property type="molecule type" value="Genomic_DNA"/>
</dbReference>
<evidence type="ECO:0000256" key="1">
    <source>
        <dbReference type="ARBA" id="ARBA00011082"/>
    </source>
</evidence>
<evidence type="ECO:0000313" key="11">
    <source>
        <dbReference type="EMBL" id="OBS68488.1"/>
    </source>
</evidence>
<evidence type="ECO:0000256" key="7">
    <source>
        <dbReference type="ARBA" id="ARBA00035217"/>
    </source>
</evidence>
<sequence>MPTWTGPPASPLLHLRVLPAASGGPAAASGGPDAASGVAWGLLEDEYKHDPHLPTNTPPQPSHGYQGCCTIQTAAAADSTTTSSLYFRLSHNMLRLLKMVASSVLCYGKKKDWLNPNETNEIANANSHQQIQKLIRDGLIIQKPATVHSQAQCWKKYFGSREGQAYGHREAEGCCQCSNAQESDLDEKDADAVPTSQEIPKENRALSDP</sequence>
<dbReference type="GO" id="GO:0006412">
    <property type="term" value="P:translation"/>
    <property type="evidence" value="ECO:0007669"/>
    <property type="project" value="InterPro"/>
</dbReference>
<keyword evidence="12" id="KW-1185">Reference proteome</keyword>
<accession>A0A1A6GQA4</accession>
<evidence type="ECO:0000256" key="6">
    <source>
        <dbReference type="ARBA" id="ARBA00034092"/>
    </source>
</evidence>
<dbReference type="PANTHER" id="PTHR10722">
    <property type="entry name" value="60S RIBOSOMAL PROTEIN L19"/>
    <property type="match status" value="1"/>
</dbReference>
<dbReference type="SUPFAM" id="SSF48140">
    <property type="entry name" value="Ribosomal protein L19 (L19e)"/>
    <property type="match status" value="1"/>
</dbReference>
<name>A0A1A6GQA4_NEOLE</name>
<dbReference type="GO" id="GO:0003735">
    <property type="term" value="F:structural constituent of ribosome"/>
    <property type="evidence" value="ECO:0007669"/>
    <property type="project" value="InterPro"/>
</dbReference>
<keyword evidence="3" id="KW-0164">Citrullination</keyword>
<feature type="region of interest" description="Disordered" evidence="9">
    <location>
        <begin position="185"/>
        <end position="209"/>
    </location>
</feature>
<dbReference type="InterPro" id="IPR057259">
    <property type="entry name" value="Ribosomal_L19e"/>
</dbReference>
<proteinExistence type="inferred from homology"/>
<keyword evidence="5" id="KW-0687">Ribonucleoprotein</keyword>
<dbReference type="InterPro" id="IPR039547">
    <property type="entry name" value="Ribosomal_eL19"/>
</dbReference>
<keyword evidence="4" id="KW-0689">Ribosomal protein</keyword>